<proteinExistence type="predicted"/>
<dbReference type="AlphaFoldDB" id="A0A1W1XFH1"/>
<dbReference type="PANTHER" id="PTHR10151">
    <property type="entry name" value="ECTONUCLEOTIDE PYROPHOSPHATASE/PHOSPHODIESTERASE"/>
    <property type="match status" value="1"/>
</dbReference>
<dbReference type="SUPFAM" id="SSF53649">
    <property type="entry name" value="Alkaline phosphatase-like"/>
    <property type="match status" value="1"/>
</dbReference>
<dbReference type="RefSeq" id="WP_084115129.1">
    <property type="nucleotide sequence ID" value="NZ_FWXH01000004.1"/>
</dbReference>
<accession>A0A1W1XFH1</accession>
<dbReference type="Proteomes" id="UP000192468">
    <property type="component" value="Unassembled WGS sequence"/>
</dbReference>
<dbReference type="CDD" id="cd16018">
    <property type="entry name" value="Enpp"/>
    <property type="match status" value="1"/>
</dbReference>
<organism evidence="1 2">
    <name type="scientific">Clostridium acidisoli DSM 12555</name>
    <dbReference type="NCBI Taxonomy" id="1121291"/>
    <lineage>
        <taxon>Bacteria</taxon>
        <taxon>Bacillati</taxon>
        <taxon>Bacillota</taxon>
        <taxon>Clostridia</taxon>
        <taxon>Eubacteriales</taxon>
        <taxon>Clostridiaceae</taxon>
        <taxon>Clostridium</taxon>
    </lineage>
</organism>
<dbReference type="STRING" id="1121291.SAMN02745134_01640"/>
<name>A0A1W1XFH1_9CLOT</name>
<keyword evidence="2" id="KW-1185">Reference proteome</keyword>
<dbReference type="InterPro" id="IPR002591">
    <property type="entry name" value="Phosphodiest/P_Trfase"/>
</dbReference>
<dbReference type="GO" id="GO:0016787">
    <property type="term" value="F:hydrolase activity"/>
    <property type="evidence" value="ECO:0007669"/>
    <property type="project" value="UniProtKB-ARBA"/>
</dbReference>
<evidence type="ECO:0000313" key="2">
    <source>
        <dbReference type="Proteomes" id="UP000192468"/>
    </source>
</evidence>
<reference evidence="1 2" key="1">
    <citation type="submission" date="2017-04" db="EMBL/GenBank/DDBJ databases">
        <authorList>
            <person name="Afonso C.L."/>
            <person name="Miller P.J."/>
            <person name="Scott M.A."/>
            <person name="Spackman E."/>
            <person name="Goraichik I."/>
            <person name="Dimitrov K.M."/>
            <person name="Suarez D.L."/>
            <person name="Swayne D.E."/>
        </authorList>
    </citation>
    <scope>NUCLEOTIDE SEQUENCE [LARGE SCALE GENOMIC DNA]</scope>
    <source>
        <strain evidence="1 2">DSM 12555</strain>
    </source>
</reference>
<dbReference type="PANTHER" id="PTHR10151:SF120">
    <property type="entry name" value="BIS(5'-ADENOSYL)-TRIPHOSPHATASE"/>
    <property type="match status" value="1"/>
</dbReference>
<gene>
    <name evidence="1" type="ORF">SAMN02745134_01640</name>
</gene>
<dbReference type="Gene3D" id="3.40.720.10">
    <property type="entry name" value="Alkaline Phosphatase, subunit A"/>
    <property type="match status" value="1"/>
</dbReference>
<dbReference type="InterPro" id="IPR017850">
    <property type="entry name" value="Alkaline_phosphatase_core_sf"/>
</dbReference>
<evidence type="ECO:0000313" key="1">
    <source>
        <dbReference type="EMBL" id="SMC22562.1"/>
    </source>
</evidence>
<dbReference type="Pfam" id="PF01663">
    <property type="entry name" value="Phosphodiest"/>
    <property type="match status" value="1"/>
</dbReference>
<dbReference type="EMBL" id="FWXH01000004">
    <property type="protein sequence ID" value="SMC22562.1"/>
    <property type="molecule type" value="Genomic_DNA"/>
</dbReference>
<dbReference type="OrthoDB" id="9779418at2"/>
<protein>
    <submittedName>
        <fullName evidence="1">Predicted pyrophosphatase or phosphodiesterase, AlkP superfamily</fullName>
    </submittedName>
</protein>
<sequence>MKKIVKYLYVISLDGLSTLDFEYIKNLPNFNEFLKEASYCKNVYSVYPTLTYPAHVSIVTGKYPKNHGIINNTLMQPNRNSPDWYWHRKNINSETFYDLAVQDGMKVGAFLWPVTAKSKIQYNMPEIFANRPWQNQILISLLNGNPLFQYDMNKKFGYLRDGVKQPNLDNFTHQALLDTIKNKDLDLNLIHYTDLDSIRHEYGFSSNEAKLALKRHDNRIGEIIRALKEKGIYEESTIIILGDHSSIDEDKVINLNVILKDKGYIKVNSKGKITSYEAIIKNCDGSAYVYIKNNDVKILEEIKEIIKEFNNENDCIEDIYSREEAIEFGADPNCSLMLEAKKSYYFQDEIKGEVIKKITKDDIKKSSHYTLATHGYLPFKPDYTTVFMASGKGIKNKVAIEKMNLVDEGPTIARLLGVTLKGTDGRIVYDLLDEGDGYCG</sequence>